<evidence type="ECO:0000256" key="4">
    <source>
        <dbReference type="ARBA" id="ARBA00022723"/>
    </source>
</evidence>
<dbReference type="PROSITE" id="PS50077">
    <property type="entry name" value="HEAT_REPEAT"/>
    <property type="match status" value="1"/>
</dbReference>
<dbReference type="GO" id="GO:0008616">
    <property type="term" value="P:tRNA queuosine(34) biosynthetic process"/>
    <property type="evidence" value="ECO:0007669"/>
    <property type="project" value="UniProtKB-KW"/>
</dbReference>
<evidence type="ECO:0000256" key="3">
    <source>
        <dbReference type="ARBA" id="ARBA00022694"/>
    </source>
</evidence>
<feature type="domain" description="4Fe-4S ferredoxin-type" evidence="9">
    <location>
        <begin position="207"/>
        <end position="236"/>
    </location>
</feature>
<keyword evidence="4" id="KW-0479">Metal-binding</keyword>
<protein>
    <submittedName>
        <fullName evidence="10">tRNA epoxyqueuosine(34) reductase QueG</fullName>
    </submittedName>
</protein>
<dbReference type="Proteomes" id="UP000263642">
    <property type="component" value="Unassembled WGS sequence"/>
</dbReference>
<dbReference type="Gene3D" id="3.30.70.20">
    <property type="match status" value="1"/>
</dbReference>
<keyword evidence="1" id="KW-0004">4Fe-4S</keyword>
<dbReference type="InterPro" id="IPR016024">
    <property type="entry name" value="ARM-type_fold"/>
</dbReference>
<evidence type="ECO:0000313" key="10">
    <source>
        <dbReference type="EMBL" id="HCO22181.1"/>
    </source>
</evidence>
<dbReference type="InterPro" id="IPR011989">
    <property type="entry name" value="ARM-like"/>
</dbReference>
<dbReference type="InterPro" id="IPR013542">
    <property type="entry name" value="QueG_DUF1730"/>
</dbReference>
<dbReference type="EMBL" id="DQAY01000022">
    <property type="protein sequence ID" value="HCO22181.1"/>
    <property type="molecule type" value="Genomic_DNA"/>
</dbReference>
<dbReference type="InterPro" id="IPR004453">
    <property type="entry name" value="QueG"/>
</dbReference>
<dbReference type="AlphaFoldDB" id="A0A3D3R005"/>
<keyword evidence="6" id="KW-0560">Oxidoreductase</keyword>
<dbReference type="Pfam" id="PF13646">
    <property type="entry name" value="HEAT_2"/>
    <property type="match status" value="1"/>
</dbReference>
<dbReference type="Gene3D" id="1.25.10.10">
    <property type="entry name" value="Leucine-rich Repeat Variant"/>
    <property type="match status" value="1"/>
</dbReference>
<dbReference type="SUPFAM" id="SSF48371">
    <property type="entry name" value="ARM repeat"/>
    <property type="match status" value="1"/>
</dbReference>
<dbReference type="PROSITE" id="PS00198">
    <property type="entry name" value="4FE4S_FER_1"/>
    <property type="match status" value="1"/>
</dbReference>
<dbReference type="SUPFAM" id="SSF46548">
    <property type="entry name" value="alpha-helical ferredoxin"/>
    <property type="match status" value="1"/>
</dbReference>
<keyword evidence="8" id="KW-0411">Iron-sulfur</keyword>
<evidence type="ECO:0000256" key="8">
    <source>
        <dbReference type="ARBA" id="ARBA00023014"/>
    </source>
</evidence>
<proteinExistence type="predicted"/>
<keyword evidence="2" id="KW-0963">Cytoplasm</keyword>
<dbReference type="NCBIfam" id="TIGR00276">
    <property type="entry name" value="tRNA epoxyqueuosine(34) reductase QueG"/>
    <property type="match status" value="1"/>
</dbReference>
<dbReference type="Pfam" id="PF08331">
    <property type="entry name" value="QueG_DUF1730"/>
    <property type="match status" value="1"/>
</dbReference>
<evidence type="ECO:0000256" key="6">
    <source>
        <dbReference type="ARBA" id="ARBA00023002"/>
    </source>
</evidence>
<dbReference type="GO" id="GO:0046872">
    <property type="term" value="F:metal ion binding"/>
    <property type="evidence" value="ECO:0007669"/>
    <property type="project" value="UniProtKB-KW"/>
</dbReference>
<dbReference type="PANTHER" id="PTHR30002">
    <property type="entry name" value="EPOXYQUEUOSINE REDUCTASE"/>
    <property type="match status" value="1"/>
</dbReference>
<organism evidence="10 11">
    <name type="scientific">Gimesia maris</name>
    <dbReference type="NCBI Taxonomy" id="122"/>
    <lineage>
        <taxon>Bacteria</taxon>
        <taxon>Pseudomonadati</taxon>
        <taxon>Planctomycetota</taxon>
        <taxon>Planctomycetia</taxon>
        <taxon>Planctomycetales</taxon>
        <taxon>Planctomycetaceae</taxon>
        <taxon>Gimesia</taxon>
    </lineage>
</organism>
<evidence type="ECO:0000256" key="2">
    <source>
        <dbReference type="ARBA" id="ARBA00022490"/>
    </source>
</evidence>
<dbReference type="InterPro" id="IPR017900">
    <property type="entry name" value="4Fe4S_Fe_S_CS"/>
</dbReference>
<sequence>MGTDAGPSLALNNESTVEKIMGEATGSTADEQSRKSAVIKQMAFDCGFDLAGLAPAITPAGFHHFLEWLNQGYAGEMSYLERRKDAYQHPQHVMSSVRSVLMLTLNYRTEDPPPVTGTEARVSRYAWGTTDYHKVIRKKLKQLSRQIREKCPDCETRGVVDTAPLLERDFAQLAGLGWIGKNTLLLNKSEGSWFFLAGLLLSDELEYDEPHHSSHCGTCTRCLDACPTDAFVAGGTLDARKCISYLTIELRDQPIPQELRPGLEDWAFGCDVCQDVCPWNRKTPLSREIAFQPVETYAPLDACELLTLNDAQFQERFQSTPMSRSGRAGLLRNAAIVLGNRGDVSAVPVLKNVLNDREPLIRGAAAWALGKLGDAEVQTFLKEQLAVEPEPHVRQELQQAIADMNIQSK</sequence>
<accession>A0A3D3R005</accession>
<keyword evidence="5" id="KW-0671">Queuosine biosynthesis</keyword>
<evidence type="ECO:0000256" key="7">
    <source>
        <dbReference type="ARBA" id="ARBA00023004"/>
    </source>
</evidence>
<dbReference type="GO" id="GO:0052693">
    <property type="term" value="F:epoxyqueuosine reductase activity"/>
    <property type="evidence" value="ECO:0007669"/>
    <property type="project" value="TreeGrafter"/>
</dbReference>
<dbReference type="InterPro" id="IPR021133">
    <property type="entry name" value="HEAT_type_2"/>
</dbReference>
<comment type="caution">
    <text evidence="10">The sequence shown here is derived from an EMBL/GenBank/DDBJ whole genome shotgun (WGS) entry which is preliminary data.</text>
</comment>
<dbReference type="GO" id="GO:0051539">
    <property type="term" value="F:4 iron, 4 sulfur cluster binding"/>
    <property type="evidence" value="ECO:0007669"/>
    <property type="project" value="UniProtKB-KW"/>
</dbReference>
<keyword evidence="3" id="KW-0819">tRNA processing</keyword>
<dbReference type="InterPro" id="IPR017896">
    <property type="entry name" value="4Fe4S_Fe-S-bd"/>
</dbReference>
<keyword evidence="7" id="KW-0408">Iron</keyword>
<dbReference type="PROSITE" id="PS51379">
    <property type="entry name" value="4FE4S_FER_2"/>
    <property type="match status" value="1"/>
</dbReference>
<evidence type="ECO:0000259" key="9">
    <source>
        <dbReference type="PROSITE" id="PS51379"/>
    </source>
</evidence>
<evidence type="ECO:0000256" key="1">
    <source>
        <dbReference type="ARBA" id="ARBA00022485"/>
    </source>
</evidence>
<evidence type="ECO:0000313" key="11">
    <source>
        <dbReference type="Proteomes" id="UP000263642"/>
    </source>
</evidence>
<gene>
    <name evidence="10" type="primary">queG</name>
    <name evidence="10" type="ORF">DIT97_03605</name>
</gene>
<dbReference type="SMART" id="SM00567">
    <property type="entry name" value="EZ_HEAT"/>
    <property type="match status" value="2"/>
</dbReference>
<evidence type="ECO:0000256" key="5">
    <source>
        <dbReference type="ARBA" id="ARBA00022785"/>
    </source>
</evidence>
<dbReference type="Pfam" id="PF13484">
    <property type="entry name" value="Fer4_16"/>
    <property type="match status" value="1"/>
</dbReference>
<name>A0A3D3R005_9PLAN</name>
<dbReference type="InterPro" id="IPR004155">
    <property type="entry name" value="PBS_lyase_HEAT"/>
</dbReference>
<dbReference type="PANTHER" id="PTHR30002:SF4">
    <property type="entry name" value="EPOXYQUEUOSINE REDUCTASE"/>
    <property type="match status" value="1"/>
</dbReference>
<reference evidence="10 11" key="1">
    <citation type="journal article" date="2018" name="Nat. Biotechnol.">
        <title>A standardized bacterial taxonomy based on genome phylogeny substantially revises the tree of life.</title>
        <authorList>
            <person name="Parks D.H."/>
            <person name="Chuvochina M."/>
            <person name="Waite D.W."/>
            <person name="Rinke C."/>
            <person name="Skarshewski A."/>
            <person name="Chaumeil P.A."/>
            <person name="Hugenholtz P."/>
        </authorList>
    </citation>
    <scope>NUCLEOTIDE SEQUENCE [LARGE SCALE GENOMIC DNA]</scope>
    <source>
        <strain evidence="10">UBA9375</strain>
    </source>
</reference>